<dbReference type="InterPro" id="IPR012833">
    <property type="entry name" value="NrdD"/>
</dbReference>
<dbReference type="EMBL" id="FNQJ01000004">
    <property type="protein sequence ID" value="SEA03080.1"/>
    <property type="molecule type" value="Genomic_DNA"/>
</dbReference>
<dbReference type="Proteomes" id="UP000199002">
    <property type="component" value="Unassembled WGS sequence"/>
</dbReference>
<sequence>MNHFSSTEHAAIADIQLTDAERQPCEVWTRVMGYHRPVASFNVGKQGEHQERQFFAESACGR</sequence>
<dbReference type="RefSeq" id="WP_092697338.1">
    <property type="nucleotide sequence ID" value="NZ_CAXIQL010000017.1"/>
</dbReference>
<evidence type="ECO:0000313" key="2">
    <source>
        <dbReference type="Proteomes" id="UP000199002"/>
    </source>
</evidence>
<evidence type="ECO:0000313" key="1">
    <source>
        <dbReference type="EMBL" id="SEA03080.1"/>
    </source>
</evidence>
<dbReference type="AlphaFoldDB" id="A0A1H3XV33"/>
<dbReference type="GO" id="GO:0006260">
    <property type="term" value="P:DNA replication"/>
    <property type="evidence" value="ECO:0007669"/>
    <property type="project" value="InterPro"/>
</dbReference>
<dbReference type="Pfam" id="PF13597">
    <property type="entry name" value="NRDD"/>
    <property type="match status" value="1"/>
</dbReference>
<name>A0A1H3XV33_9BURK</name>
<keyword evidence="2" id="KW-1185">Reference proteome</keyword>
<dbReference type="GeneID" id="34233381"/>
<reference evidence="2" key="1">
    <citation type="submission" date="2016-10" db="EMBL/GenBank/DDBJ databases">
        <authorList>
            <person name="Varghese N."/>
            <person name="Submissions S."/>
        </authorList>
    </citation>
    <scope>NUCLEOTIDE SEQUENCE [LARGE SCALE GENOMIC DNA]</scope>
    <source>
        <strain evidence="2">DSM 25157</strain>
    </source>
</reference>
<protein>
    <submittedName>
        <fullName evidence="1">Anaerobic ribonucleoside-triphosphate reductase</fullName>
    </submittedName>
</protein>
<organism evidence="1 2">
    <name type="scientific">Acidovorax soli</name>
    <dbReference type="NCBI Taxonomy" id="592050"/>
    <lineage>
        <taxon>Bacteria</taxon>
        <taxon>Pseudomonadati</taxon>
        <taxon>Pseudomonadota</taxon>
        <taxon>Betaproteobacteria</taxon>
        <taxon>Burkholderiales</taxon>
        <taxon>Comamonadaceae</taxon>
        <taxon>Acidovorax</taxon>
    </lineage>
</organism>
<proteinExistence type="predicted"/>
<accession>A0A1H3XV33</accession>
<dbReference type="GO" id="GO:0008998">
    <property type="term" value="F:ribonucleoside-triphosphate reductase (thioredoxin) activity"/>
    <property type="evidence" value="ECO:0007669"/>
    <property type="project" value="InterPro"/>
</dbReference>
<gene>
    <name evidence="1" type="ORF">SAMN05421875_104139</name>
</gene>
<dbReference type="STRING" id="592050.SAMN05421875_104139"/>